<dbReference type="PANTHER" id="PTHR43736">
    <property type="entry name" value="ADP-RIBOSE PYROPHOSPHATASE"/>
    <property type="match status" value="1"/>
</dbReference>
<dbReference type="PROSITE" id="PS51462">
    <property type="entry name" value="NUDIX"/>
    <property type="match status" value="1"/>
</dbReference>
<dbReference type="AlphaFoldDB" id="A0A926I7S5"/>
<evidence type="ECO:0000313" key="4">
    <source>
        <dbReference type="Proteomes" id="UP000610760"/>
    </source>
</evidence>
<name>A0A926I7S5_9FIRM</name>
<sequence length="158" mass="17979">MERDCCFRWEDGIFRYRAAAIIIENGCVLMAGNERADYCYSVGGGVHLGETAEDAVVREVLEETGMRYEIDRLAFIHEDFYDGDGAAIGLRCHEVAFYFLMKPRGSQKLNSHSVCSEGRESMHWIPLDELGKYKAFPAFFAEKLQNIPMQAEHIVTVE</sequence>
<dbReference type="CDD" id="cd04688">
    <property type="entry name" value="NUDIX_Hydrolase"/>
    <property type="match status" value="1"/>
</dbReference>
<gene>
    <name evidence="3" type="ORF">H8710_08795</name>
</gene>
<proteinExistence type="predicted"/>
<dbReference type="SUPFAM" id="SSF55811">
    <property type="entry name" value="Nudix"/>
    <property type="match status" value="1"/>
</dbReference>
<dbReference type="GO" id="GO:0016787">
    <property type="term" value="F:hydrolase activity"/>
    <property type="evidence" value="ECO:0007669"/>
    <property type="project" value="UniProtKB-KW"/>
</dbReference>
<dbReference type="PROSITE" id="PS00893">
    <property type="entry name" value="NUDIX_BOX"/>
    <property type="match status" value="1"/>
</dbReference>
<evidence type="ECO:0000259" key="2">
    <source>
        <dbReference type="PROSITE" id="PS51462"/>
    </source>
</evidence>
<dbReference type="InterPro" id="IPR000086">
    <property type="entry name" value="NUDIX_hydrolase_dom"/>
</dbReference>
<evidence type="ECO:0000256" key="1">
    <source>
        <dbReference type="ARBA" id="ARBA00022801"/>
    </source>
</evidence>
<accession>A0A926I7S5</accession>
<keyword evidence="4" id="KW-1185">Reference proteome</keyword>
<comment type="caution">
    <text evidence="3">The sequence shown here is derived from an EMBL/GenBank/DDBJ whole genome shotgun (WGS) entry which is preliminary data.</text>
</comment>
<organism evidence="3 4">
    <name type="scientific">Fumia xinanensis</name>
    <dbReference type="NCBI Taxonomy" id="2763659"/>
    <lineage>
        <taxon>Bacteria</taxon>
        <taxon>Bacillati</taxon>
        <taxon>Bacillota</taxon>
        <taxon>Clostridia</taxon>
        <taxon>Eubacteriales</taxon>
        <taxon>Oscillospiraceae</taxon>
        <taxon>Fumia</taxon>
    </lineage>
</organism>
<dbReference type="EMBL" id="JACRSV010000002">
    <property type="protein sequence ID" value="MBC8560162.1"/>
    <property type="molecule type" value="Genomic_DNA"/>
</dbReference>
<feature type="domain" description="Nudix hydrolase" evidence="2">
    <location>
        <begin position="14"/>
        <end position="146"/>
    </location>
</feature>
<dbReference type="Proteomes" id="UP000610760">
    <property type="component" value="Unassembled WGS sequence"/>
</dbReference>
<evidence type="ECO:0000313" key="3">
    <source>
        <dbReference type="EMBL" id="MBC8560162.1"/>
    </source>
</evidence>
<dbReference type="InterPro" id="IPR020084">
    <property type="entry name" value="NUDIX_hydrolase_CS"/>
</dbReference>
<dbReference type="InterPro" id="IPR015797">
    <property type="entry name" value="NUDIX_hydrolase-like_dom_sf"/>
</dbReference>
<dbReference type="Pfam" id="PF00293">
    <property type="entry name" value="NUDIX"/>
    <property type="match status" value="1"/>
</dbReference>
<dbReference type="PANTHER" id="PTHR43736:SF2">
    <property type="entry name" value="MUTT_NUDIX FAMILY PROTEIN"/>
    <property type="match status" value="1"/>
</dbReference>
<protein>
    <submittedName>
        <fullName evidence="3">NUDIX domain-containing protein</fullName>
    </submittedName>
</protein>
<keyword evidence="1" id="KW-0378">Hydrolase</keyword>
<reference evidence="3" key="1">
    <citation type="submission" date="2020-08" db="EMBL/GenBank/DDBJ databases">
        <title>Genome public.</title>
        <authorList>
            <person name="Liu C."/>
            <person name="Sun Q."/>
        </authorList>
    </citation>
    <scope>NUCLEOTIDE SEQUENCE</scope>
    <source>
        <strain evidence="3">NSJ-33</strain>
    </source>
</reference>
<dbReference type="Gene3D" id="3.90.79.10">
    <property type="entry name" value="Nucleoside Triphosphate Pyrophosphohydrolase"/>
    <property type="match status" value="1"/>
</dbReference>
<dbReference type="RefSeq" id="WP_249295153.1">
    <property type="nucleotide sequence ID" value="NZ_JACRSV010000002.1"/>
</dbReference>